<protein>
    <submittedName>
        <fullName evidence="2">Uncharacterized protein</fullName>
    </submittedName>
</protein>
<dbReference type="InterPro" id="IPR039991">
    <property type="entry name" value="SHOC1"/>
</dbReference>
<dbReference type="GO" id="GO:0003697">
    <property type="term" value="F:single-stranded DNA binding"/>
    <property type="evidence" value="ECO:0007669"/>
    <property type="project" value="TreeGrafter"/>
</dbReference>
<dbReference type="EMBL" id="JAWQEG010001808">
    <property type="protein sequence ID" value="KAK3876526.1"/>
    <property type="molecule type" value="Genomic_DNA"/>
</dbReference>
<dbReference type="GO" id="GO:0000794">
    <property type="term" value="C:condensed nuclear chromosome"/>
    <property type="evidence" value="ECO:0007669"/>
    <property type="project" value="InterPro"/>
</dbReference>
<dbReference type="Pfam" id="PF17825">
    <property type="entry name" value="DUF5587"/>
    <property type="match status" value="1"/>
</dbReference>
<evidence type="ECO:0000256" key="1">
    <source>
        <dbReference type="SAM" id="MobiDB-lite"/>
    </source>
</evidence>
<dbReference type="AlphaFoldDB" id="A0AAE1FN09"/>
<name>A0AAE1FN09_PETCI</name>
<comment type="caution">
    <text evidence="2">The sequence shown here is derived from an EMBL/GenBank/DDBJ whole genome shotgun (WGS) entry which is preliminary data.</text>
</comment>
<dbReference type="GO" id="GO:0000712">
    <property type="term" value="P:resolution of meiotic recombination intermediates"/>
    <property type="evidence" value="ECO:0007669"/>
    <property type="project" value="InterPro"/>
</dbReference>
<feature type="region of interest" description="Disordered" evidence="1">
    <location>
        <begin position="194"/>
        <end position="220"/>
    </location>
</feature>
<accession>A0AAE1FN09</accession>
<keyword evidence="3" id="KW-1185">Reference proteome</keyword>
<sequence>MIHLGMPSYTAALLGVPPTANPPPPHASTMYQVPCYDVLLVVAGYYKDVMSQLKEKQKKSGGEAAHPKVAAFVKEMSKARSLIDPNDNDLKVLVVARREGRWVYQLLHQHIGEKRVTHLISPIDYHKVLHVLEEASVVVWEEDNGLQQLPCSQFSLVVEWEAGGEASPCVRQCVRQNIRVVSFNLAPVIGDKGSEVDEAGEGSTTEHIKDKRSKRRREKSDSGREELRIIASSTITANSELHYILTSIYNITLTERSLGDVSEEDEGERGWPDLVLDERTCVILKPLSLLRSELHLNQLTHRVALLSQQCTACYIILYSNPAANSGYVFRSSVLRALVRLVAVCALLRSQDYTVSLLLANSLHHVSKLGVTQVGLMVRQVCEAARNVSPVWDHEEWNIRPWLTAHMSVIILTAMSLTEVLTQPLGHLLKCLPWIPQKVVKRLHHHVHEDSPIAATSSFHTNQRECGGTTCDLTKTDLPHKTEEADPYHPTTHTAITAAHPHGDYSMERTYNSTVLPYTTGVGVNTGVAASAHPSNLFSVPGSSNVQTSFPTEPEFCAVLPSSYSYSTHLSTQNDLTKNAATLHSNGSFNNSSEAATCTYYNTDRSQVHAQKEISNGTVVLPGSINDMSEYGASTFSNSNHTSSHQITAHDPKPVASVSHYSSFDPNEDDKKLTVAFQSNTGTSLNYVEPFSGSVVKTEESSTDLFNPQEYLHSLCYSDVALGERGLWPQPQYQVPVESAYGPHGNSCYIRNVSDNRGLAPASQNWHMGLAAAHESHIAPVQDMYVGSSQACHSVIENLERTNQPRAVQPLYYNPREEGADANQKVCREIMCSEQTPWQQQKPGEQTSHLTGYWYRSSHPGNYNTRVYGIAAPHQREREGMTVSVPPTPHVTMRQPGRGHDFPSHYNLTPGQTTHSRAGSKGMNGDMGRLAYERVPGKGGQTQLIFK</sequence>
<dbReference type="GO" id="GO:0016887">
    <property type="term" value="F:ATP hydrolysis activity"/>
    <property type="evidence" value="ECO:0007669"/>
    <property type="project" value="InterPro"/>
</dbReference>
<dbReference type="PANTHER" id="PTHR35668">
    <property type="entry name" value="PROTEIN SHORTAGE IN CHIASMATA 1 ORTHOLOG"/>
    <property type="match status" value="1"/>
</dbReference>
<dbReference type="Proteomes" id="UP001286313">
    <property type="component" value="Unassembled WGS sequence"/>
</dbReference>
<gene>
    <name evidence="2" type="ORF">Pcinc_018688</name>
</gene>
<feature type="region of interest" description="Disordered" evidence="1">
    <location>
        <begin position="877"/>
        <end position="902"/>
    </location>
</feature>
<organism evidence="2 3">
    <name type="scientific">Petrolisthes cinctipes</name>
    <name type="common">Flat porcelain crab</name>
    <dbReference type="NCBI Taxonomy" id="88211"/>
    <lineage>
        <taxon>Eukaryota</taxon>
        <taxon>Metazoa</taxon>
        <taxon>Ecdysozoa</taxon>
        <taxon>Arthropoda</taxon>
        <taxon>Crustacea</taxon>
        <taxon>Multicrustacea</taxon>
        <taxon>Malacostraca</taxon>
        <taxon>Eumalacostraca</taxon>
        <taxon>Eucarida</taxon>
        <taxon>Decapoda</taxon>
        <taxon>Pleocyemata</taxon>
        <taxon>Anomura</taxon>
        <taxon>Galatheoidea</taxon>
        <taxon>Porcellanidae</taxon>
        <taxon>Petrolisthes</taxon>
    </lineage>
</organism>
<reference evidence="2" key="1">
    <citation type="submission" date="2023-10" db="EMBL/GenBank/DDBJ databases">
        <title>Genome assemblies of two species of porcelain crab, Petrolisthes cinctipes and Petrolisthes manimaculis (Anomura: Porcellanidae).</title>
        <authorList>
            <person name="Angst P."/>
        </authorList>
    </citation>
    <scope>NUCLEOTIDE SEQUENCE</scope>
    <source>
        <strain evidence="2">PB745_01</strain>
        <tissue evidence="2">Gill</tissue>
    </source>
</reference>
<proteinExistence type="predicted"/>
<dbReference type="PANTHER" id="PTHR35668:SF1">
    <property type="entry name" value="PROTEIN SHORTAGE IN CHIASMATA 1 ORTHOLOG"/>
    <property type="match status" value="1"/>
</dbReference>
<evidence type="ECO:0000313" key="3">
    <source>
        <dbReference type="Proteomes" id="UP001286313"/>
    </source>
</evidence>
<evidence type="ECO:0000313" key="2">
    <source>
        <dbReference type="EMBL" id="KAK3876526.1"/>
    </source>
</evidence>